<evidence type="ECO:0000313" key="4">
    <source>
        <dbReference type="Proteomes" id="UP000634206"/>
    </source>
</evidence>
<dbReference type="Proteomes" id="UP000634206">
    <property type="component" value="Unassembled WGS sequence"/>
</dbReference>
<feature type="signal peptide" evidence="1">
    <location>
        <begin position="1"/>
        <end position="21"/>
    </location>
</feature>
<gene>
    <name evidence="3" type="ORF">JIN83_09385</name>
</gene>
<keyword evidence="1" id="KW-0732">Signal</keyword>
<evidence type="ECO:0000259" key="2">
    <source>
        <dbReference type="Pfam" id="PF07589"/>
    </source>
</evidence>
<evidence type="ECO:0000256" key="1">
    <source>
        <dbReference type="SAM" id="SignalP"/>
    </source>
</evidence>
<dbReference type="RefSeq" id="WP_309489781.1">
    <property type="nucleotide sequence ID" value="NZ_JAENIG010000005.1"/>
</dbReference>
<comment type="caution">
    <text evidence="3">The sequence shown here is derived from an EMBL/GenBank/DDBJ whole genome shotgun (WGS) entry which is preliminary data.</text>
</comment>
<name>A0AAE2SCA2_9BACT</name>
<accession>A0AAE2SCA2</accession>
<organism evidence="3 4">
    <name type="scientific">Oceaniferula flava</name>
    <dbReference type="NCBI Taxonomy" id="2800421"/>
    <lineage>
        <taxon>Bacteria</taxon>
        <taxon>Pseudomonadati</taxon>
        <taxon>Verrucomicrobiota</taxon>
        <taxon>Verrucomicrobiia</taxon>
        <taxon>Verrucomicrobiales</taxon>
        <taxon>Verrucomicrobiaceae</taxon>
        <taxon>Oceaniferula</taxon>
    </lineage>
</organism>
<feature type="chain" id="PRO_5042171608" evidence="1">
    <location>
        <begin position="22"/>
        <end position="206"/>
    </location>
</feature>
<dbReference type="NCBIfam" id="TIGR02595">
    <property type="entry name" value="PEP_CTERM"/>
    <property type="match status" value="1"/>
</dbReference>
<feature type="domain" description="Ice-binding protein C-terminal" evidence="2">
    <location>
        <begin position="183"/>
        <end position="205"/>
    </location>
</feature>
<keyword evidence="4" id="KW-1185">Reference proteome</keyword>
<protein>
    <submittedName>
        <fullName evidence="3">PEP-CTERM sorting domain-containing protein</fullName>
    </submittedName>
</protein>
<dbReference type="Pfam" id="PF07589">
    <property type="entry name" value="PEP-CTERM"/>
    <property type="match status" value="1"/>
</dbReference>
<dbReference type="EMBL" id="JAENIG010000005">
    <property type="protein sequence ID" value="MBK1855169.1"/>
    <property type="molecule type" value="Genomic_DNA"/>
</dbReference>
<reference evidence="3" key="1">
    <citation type="submission" date="2021-01" db="EMBL/GenBank/DDBJ databases">
        <title>Modified the classification status of verrucomicrobia.</title>
        <authorList>
            <person name="Feng X."/>
        </authorList>
    </citation>
    <scope>NUCLEOTIDE SEQUENCE</scope>
    <source>
        <strain evidence="3">5K15</strain>
    </source>
</reference>
<proteinExistence type="predicted"/>
<sequence length="206" mass="20791">MKLIGTSVITAMIAASSTIGAAVVTFDLTNNEGDNFDFNAPTGSYTHVTSGFTGDFTAIVAGSTGNLNAQSTSFGVNAENGFIPDNPSDNTGQLDADQGAESFTIQFSGPVIATLTQIDISSFGGSDAGTLDIGGNTTAIASGSSTLIPAHTNLVGETLTIAFTAGTAGNGFSVDTLTFDVQPIPEPSTTALLGLGGLALLMRRRK</sequence>
<dbReference type="AlphaFoldDB" id="A0AAE2SCA2"/>
<evidence type="ECO:0000313" key="3">
    <source>
        <dbReference type="EMBL" id="MBK1855169.1"/>
    </source>
</evidence>
<dbReference type="InterPro" id="IPR013424">
    <property type="entry name" value="Ice-binding_C"/>
</dbReference>